<accession>A0A3B0UAQ0</accession>
<name>A0A3B0UAQ0_9ZZZZ</name>
<dbReference type="AlphaFoldDB" id="A0A3B0UAQ0"/>
<sequence length="125" mass="13860">MITQEANINILRNDGVLKTVSVALPVWTKDGEDGFLSVDIPILGIKTFAKDDSDVDSAIREAIHLFCLNAEEFGNGLENELKLTGWNFSNRSFSEASLYWGTNDDIIDMILETGNSYTEILELTA</sequence>
<organism evidence="1">
    <name type="scientific">hydrothermal vent metagenome</name>
    <dbReference type="NCBI Taxonomy" id="652676"/>
    <lineage>
        <taxon>unclassified sequences</taxon>
        <taxon>metagenomes</taxon>
        <taxon>ecological metagenomes</taxon>
    </lineage>
</organism>
<gene>
    <name evidence="1" type="ORF">MNBD_BACTEROID03-689</name>
</gene>
<reference evidence="1" key="1">
    <citation type="submission" date="2018-06" db="EMBL/GenBank/DDBJ databases">
        <authorList>
            <person name="Zhirakovskaya E."/>
        </authorList>
    </citation>
    <scope>NUCLEOTIDE SEQUENCE</scope>
</reference>
<evidence type="ECO:0000313" key="1">
    <source>
        <dbReference type="EMBL" id="VAW16546.1"/>
    </source>
</evidence>
<proteinExistence type="predicted"/>
<protein>
    <submittedName>
        <fullName evidence="1">Uncharacterized protein</fullName>
    </submittedName>
</protein>
<dbReference type="EMBL" id="UOEL01000133">
    <property type="protein sequence ID" value="VAW16546.1"/>
    <property type="molecule type" value="Genomic_DNA"/>
</dbReference>